<dbReference type="OrthoDB" id="191143at2"/>
<sequence length="297" mass="32271">MNPPRHLRTALARTALAGCALAASGAASALDVDAGDYTALPEGTQLALVYYQHADIDHLYADGRKGPGKLSTDAALFRYVYFTRIGDYVIDPQIIVPYVGIDAKGALADAGVNSPSGFGDTLLGATLWLHNDPKAGDYFGLTYFLSVPTGDYDRNDALNIGADRYSHILQAGYIKRLSPKWTMDLVLDATIHGDNKRANAAGDTLEQDTTWQAQAWLRYHVSDALDLRASVSRYWGGETKLGGVSQDDETNRSKFTIGAAWFVEPSLQLIANVGRDISVDNGAKEDSRLNLRLLKVF</sequence>
<gene>
    <name evidence="2" type="ORF">CGK74_10170</name>
</gene>
<dbReference type="InterPro" id="IPR025737">
    <property type="entry name" value="FApF"/>
</dbReference>
<keyword evidence="1" id="KW-0732">Signal</keyword>
<protein>
    <recommendedName>
        <fullName evidence="4">Transporter</fullName>
    </recommendedName>
</protein>
<dbReference type="EMBL" id="NOIH01000010">
    <property type="protein sequence ID" value="OYD53935.1"/>
    <property type="molecule type" value="Genomic_DNA"/>
</dbReference>
<dbReference type="Proteomes" id="UP000215181">
    <property type="component" value="Unassembled WGS sequence"/>
</dbReference>
<accession>A0A235EZU2</accession>
<proteinExistence type="predicted"/>
<evidence type="ECO:0000313" key="3">
    <source>
        <dbReference type="Proteomes" id="UP000215181"/>
    </source>
</evidence>
<evidence type="ECO:0000256" key="1">
    <source>
        <dbReference type="SAM" id="SignalP"/>
    </source>
</evidence>
<keyword evidence="3" id="KW-1185">Reference proteome</keyword>
<evidence type="ECO:0000313" key="2">
    <source>
        <dbReference type="EMBL" id="OYD53935.1"/>
    </source>
</evidence>
<evidence type="ECO:0008006" key="4">
    <source>
        <dbReference type="Google" id="ProtNLM"/>
    </source>
</evidence>
<feature type="signal peptide" evidence="1">
    <location>
        <begin position="1"/>
        <end position="29"/>
    </location>
</feature>
<dbReference type="Pfam" id="PF13557">
    <property type="entry name" value="Phenol_MetA_deg"/>
    <property type="match status" value="1"/>
</dbReference>
<name>A0A235EZU2_9RHOO</name>
<dbReference type="AlphaFoldDB" id="A0A235EZU2"/>
<dbReference type="RefSeq" id="WP_094268377.1">
    <property type="nucleotide sequence ID" value="NZ_NOIH01000010.1"/>
</dbReference>
<reference evidence="2 3" key="1">
    <citation type="submission" date="2017-07" db="EMBL/GenBank/DDBJ databases">
        <title>Thauera sp. KNDSS-Mac4 genome sequence and assembly.</title>
        <authorList>
            <person name="Mayilraj S."/>
        </authorList>
    </citation>
    <scope>NUCLEOTIDE SEQUENCE [LARGE SCALE GENOMIC DNA]</scope>
    <source>
        <strain evidence="2 3">KNDSS-Mac4</strain>
    </source>
</reference>
<comment type="caution">
    <text evidence="2">The sequence shown here is derived from an EMBL/GenBank/DDBJ whole genome shotgun (WGS) entry which is preliminary data.</text>
</comment>
<feature type="chain" id="PRO_5012308376" description="Transporter" evidence="1">
    <location>
        <begin position="30"/>
        <end position="297"/>
    </location>
</feature>
<organism evidence="2 3">
    <name type="scientific">Thauera propionica</name>
    <dbReference type="NCBI Taxonomy" id="2019431"/>
    <lineage>
        <taxon>Bacteria</taxon>
        <taxon>Pseudomonadati</taxon>
        <taxon>Pseudomonadota</taxon>
        <taxon>Betaproteobacteria</taxon>
        <taxon>Rhodocyclales</taxon>
        <taxon>Zoogloeaceae</taxon>
        <taxon>Thauera</taxon>
    </lineage>
</organism>